<sequence>LNTVPNQIAIIGHTDAHQYPRLARYTNWELSADRANAARRALVQGGLDADKVARVVGLASTVLFDKVNPYSPVNRRISIIVMTRREAESALRADTGSSNPPWSAPPVTARRPAPPR</sequence>
<dbReference type="InterPro" id="IPR050330">
    <property type="entry name" value="Bact_OuterMem_StrucFunc"/>
</dbReference>
<dbReference type="AlphaFoldDB" id="T0YBX5"/>
<dbReference type="PANTHER" id="PTHR30329:SF21">
    <property type="entry name" value="LIPOPROTEIN YIAD-RELATED"/>
    <property type="match status" value="1"/>
</dbReference>
<proteinExistence type="predicted"/>
<feature type="domain" description="OmpA-like" evidence="2">
    <location>
        <begin position="1"/>
        <end position="85"/>
    </location>
</feature>
<dbReference type="PANTHER" id="PTHR30329">
    <property type="entry name" value="STATOR ELEMENT OF FLAGELLAR MOTOR COMPLEX"/>
    <property type="match status" value="1"/>
</dbReference>
<dbReference type="Pfam" id="PF00691">
    <property type="entry name" value="OmpA"/>
    <property type="match status" value="1"/>
</dbReference>
<comment type="caution">
    <text evidence="3">The sequence shown here is derived from an EMBL/GenBank/DDBJ whole genome shotgun (WGS) entry which is preliminary data.</text>
</comment>
<evidence type="ECO:0000313" key="3">
    <source>
        <dbReference type="EMBL" id="EQD29302.1"/>
    </source>
</evidence>
<dbReference type="EMBL" id="AUZX01015346">
    <property type="protein sequence ID" value="EQD29302.1"/>
    <property type="molecule type" value="Genomic_DNA"/>
</dbReference>
<gene>
    <name evidence="3" type="ORF">B1A_20780</name>
</gene>
<evidence type="ECO:0000259" key="2">
    <source>
        <dbReference type="PROSITE" id="PS51123"/>
    </source>
</evidence>
<dbReference type="SUPFAM" id="SSF103088">
    <property type="entry name" value="OmpA-like"/>
    <property type="match status" value="1"/>
</dbReference>
<reference evidence="3" key="1">
    <citation type="submission" date="2013-08" db="EMBL/GenBank/DDBJ databases">
        <authorList>
            <person name="Mendez C."/>
            <person name="Richter M."/>
            <person name="Ferrer M."/>
            <person name="Sanchez J."/>
        </authorList>
    </citation>
    <scope>NUCLEOTIDE SEQUENCE</scope>
</reference>
<dbReference type="PROSITE" id="PS51123">
    <property type="entry name" value="OMPA_2"/>
    <property type="match status" value="1"/>
</dbReference>
<reference evidence="3" key="2">
    <citation type="journal article" date="2014" name="ISME J.">
        <title>Microbial stratification in low pH oxic and suboxic macroscopic growths along an acid mine drainage.</title>
        <authorList>
            <person name="Mendez-Garcia C."/>
            <person name="Mesa V."/>
            <person name="Sprenger R.R."/>
            <person name="Richter M."/>
            <person name="Diez M.S."/>
            <person name="Solano J."/>
            <person name="Bargiela R."/>
            <person name="Golyshina O.V."/>
            <person name="Manteca A."/>
            <person name="Ramos J.L."/>
            <person name="Gallego J.R."/>
            <person name="Llorente I."/>
            <person name="Martins Dos Santos V.A."/>
            <person name="Jensen O.N."/>
            <person name="Pelaez A.I."/>
            <person name="Sanchez J."/>
            <person name="Ferrer M."/>
        </authorList>
    </citation>
    <scope>NUCLEOTIDE SEQUENCE</scope>
</reference>
<evidence type="ECO:0000256" key="1">
    <source>
        <dbReference type="SAM" id="MobiDB-lite"/>
    </source>
</evidence>
<feature type="compositionally biased region" description="Low complexity" evidence="1">
    <location>
        <begin position="105"/>
        <end position="116"/>
    </location>
</feature>
<dbReference type="Gene3D" id="3.30.1330.60">
    <property type="entry name" value="OmpA-like domain"/>
    <property type="match status" value="1"/>
</dbReference>
<name>T0YBX5_9ZZZZ</name>
<dbReference type="InterPro" id="IPR036737">
    <property type="entry name" value="OmpA-like_sf"/>
</dbReference>
<accession>T0YBX5</accession>
<dbReference type="InterPro" id="IPR006665">
    <property type="entry name" value="OmpA-like"/>
</dbReference>
<feature type="region of interest" description="Disordered" evidence="1">
    <location>
        <begin position="89"/>
        <end position="116"/>
    </location>
</feature>
<feature type="non-terminal residue" evidence="3">
    <location>
        <position position="1"/>
    </location>
</feature>
<protein>
    <submittedName>
        <fullName evidence="3">OmpA/MotB domain protein</fullName>
    </submittedName>
</protein>
<organism evidence="3">
    <name type="scientific">mine drainage metagenome</name>
    <dbReference type="NCBI Taxonomy" id="410659"/>
    <lineage>
        <taxon>unclassified sequences</taxon>
        <taxon>metagenomes</taxon>
        <taxon>ecological metagenomes</taxon>
    </lineage>
</organism>